<evidence type="ECO:0000256" key="1">
    <source>
        <dbReference type="SAM" id="MobiDB-lite"/>
    </source>
</evidence>
<gene>
    <name evidence="2" type="ORF">D0Y65_021479</name>
</gene>
<proteinExistence type="predicted"/>
<name>A0A445JJC9_GLYSO</name>
<dbReference type="Proteomes" id="UP000289340">
    <property type="component" value="Chromosome 8"/>
</dbReference>
<keyword evidence="3" id="KW-1185">Reference proteome</keyword>
<dbReference type="EMBL" id="QZWG01000008">
    <property type="protein sequence ID" value="RZB98586.1"/>
    <property type="molecule type" value="Genomic_DNA"/>
</dbReference>
<evidence type="ECO:0000313" key="2">
    <source>
        <dbReference type="EMBL" id="RZB98586.1"/>
    </source>
</evidence>
<protein>
    <submittedName>
        <fullName evidence="2">Protein indeterminate-domain 11</fullName>
    </submittedName>
</protein>
<comment type="caution">
    <text evidence="2">The sequence shown here is derived from an EMBL/GenBank/DDBJ whole genome shotgun (WGS) entry which is preliminary data.</text>
</comment>
<reference evidence="2 3" key="1">
    <citation type="submission" date="2018-09" db="EMBL/GenBank/DDBJ databases">
        <title>A high-quality reference genome of wild soybean provides a powerful tool to mine soybean genomes.</title>
        <authorList>
            <person name="Xie M."/>
            <person name="Chung C.Y.L."/>
            <person name="Li M.-W."/>
            <person name="Wong F.-L."/>
            <person name="Chan T.-F."/>
            <person name="Lam H.-M."/>
        </authorList>
    </citation>
    <scope>NUCLEOTIDE SEQUENCE [LARGE SCALE GENOMIC DNA]</scope>
    <source>
        <strain evidence="3">cv. W05</strain>
        <tissue evidence="2">Hypocotyl of etiolated seedlings</tissue>
    </source>
</reference>
<sequence>MEMKGFMFQHQQQQQVGVEENICNLTSASGEASAASSGNKTEIGTNYMAPPPSQTQQPKKKRNLLGNPGFFFLFFFLFKPCPPRVFLPQTGSFVTSVTKNFKEIRTFRFIFRGHNFPWKLKSRSTSAESTVRRSANVTSAPRSMPFNQIGKLTPNPVALGSTHVTVKPTSQGRIRKNKGKVVGLTRVKCQEGCHFLTLSILQWSSIEIGLLGRFNCAGQLFVYGGNEIGFEEVLLNWFYWQLLLKSYKLCISLYNM</sequence>
<accession>A0A445JJC9</accession>
<feature type="region of interest" description="Disordered" evidence="1">
    <location>
        <begin position="31"/>
        <end position="61"/>
    </location>
</feature>
<dbReference type="AlphaFoldDB" id="A0A445JJC9"/>
<evidence type="ECO:0000313" key="3">
    <source>
        <dbReference type="Proteomes" id="UP000289340"/>
    </source>
</evidence>
<organism evidence="2 3">
    <name type="scientific">Glycine soja</name>
    <name type="common">Wild soybean</name>
    <dbReference type="NCBI Taxonomy" id="3848"/>
    <lineage>
        <taxon>Eukaryota</taxon>
        <taxon>Viridiplantae</taxon>
        <taxon>Streptophyta</taxon>
        <taxon>Embryophyta</taxon>
        <taxon>Tracheophyta</taxon>
        <taxon>Spermatophyta</taxon>
        <taxon>Magnoliopsida</taxon>
        <taxon>eudicotyledons</taxon>
        <taxon>Gunneridae</taxon>
        <taxon>Pentapetalae</taxon>
        <taxon>rosids</taxon>
        <taxon>fabids</taxon>
        <taxon>Fabales</taxon>
        <taxon>Fabaceae</taxon>
        <taxon>Papilionoideae</taxon>
        <taxon>50 kb inversion clade</taxon>
        <taxon>NPAAA clade</taxon>
        <taxon>indigoferoid/millettioid clade</taxon>
        <taxon>Phaseoleae</taxon>
        <taxon>Glycine</taxon>
        <taxon>Glycine subgen. Soja</taxon>
    </lineage>
</organism>